<reference evidence="2 3" key="1">
    <citation type="submission" date="2023-01" db="EMBL/GenBank/DDBJ databases">
        <authorList>
            <person name="Kreplak J."/>
        </authorList>
    </citation>
    <scope>NUCLEOTIDE SEQUENCE [LARGE SCALE GENOMIC DNA]</scope>
</reference>
<accession>A0AAV1B1H5</accession>
<dbReference type="Pfam" id="PF13456">
    <property type="entry name" value="RVT_3"/>
    <property type="match status" value="1"/>
</dbReference>
<gene>
    <name evidence="2" type="ORF">VFH_VI036640</name>
</gene>
<sequence>MQLGRKNKENQDWINCKTDVSLAIRVVWGLSAIFTDRDNNCMYSSTTQMKSTNYSMETEAMVLRITMKVDKDYCKVEFQLDCLNVIDMMENKDIMVPRSMVGGMMKKMKWYCTRFEEVMFKHLNRFLNTEAHTLAKNITINEMIIGSVNRPNDPN</sequence>
<evidence type="ECO:0000313" key="2">
    <source>
        <dbReference type="EMBL" id="CAI8616595.1"/>
    </source>
</evidence>
<evidence type="ECO:0000313" key="3">
    <source>
        <dbReference type="Proteomes" id="UP001157006"/>
    </source>
</evidence>
<dbReference type="InterPro" id="IPR012337">
    <property type="entry name" value="RNaseH-like_sf"/>
</dbReference>
<evidence type="ECO:0000259" key="1">
    <source>
        <dbReference type="Pfam" id="PF13456"/>
    </source>
</evidence>
<dbReference type="InterPro" id="IPR036397">
    <property type="entry name" value="RNaseH_sf"/>
</dbReference>
<keyword evidence="3" id="KW-1185">Reference proteome</keyword>
<protein>
    <recommendedName>
        <fullName evidence="1">RNase H type-1 domain-containing protein</fullName>
    </recommendedName>
</protein>
<dbReference type="PANTHER" id="PTHR47723">
    <property type="entry name" value="OS05G0353850 PROTEIN"/>
    <property type="match status" value="1"/>
</dbReference>
<dbReference type="GO" id="GO:0003676">
    <property type="term" value="F:nucleic acid binding"/>
    <property type="evidence" value="ECO:0007669"/>
    <property type="project" value="InterPro"/>
</dbReference>
<dbReference type="InterPro" id="IPR002156">
    <property type="entry name" value="RNaseH_domain"/>
</dbReference>
<feature type="domain" description="RNase H type-1" evidence="1">
    <location>
        <begin position="30"/>
        <end position="137"/>
    </location>
</feature>
<dbReference type="EMBL" id="OX451741">
    <property type="protein sequence ID" value="CAI8616595.1"/>
    <property type="molecule type" value="Genomic_DNA"/>
</dbReference>
<dbReference type="SUPFAM" id="SSF53098">
    <property type="entry name" value="Ribonuclease H-like"/>
    <property type="match status" value="1"/>
</dbReference>
<dbReference type="GO" id="GO:0004523">
    <property type="term" value="F:RNA-DNA hybrid ribonuclease activity"/>
    <property type="evidence" value="ECO:0007669"/>
    <property type="project" value="InterPro"/>
</dbReference>
<dbReference type="PANTHER" id="PTHR47723:SF19">
    <property type="entry name" value="POLYNUCLEOTIDYL TRANSFERASE, RIBONUCLEASE H-LIKE SUPERFAMILY PROTEIN"/>
    <property type="match status" value="1"/>
</dbReference>
<dbReference type="AlphaFoldDB" id="A0AAV1B1H5"/>
<dbReference type="InterPro" id="IPR053151">
    <property type="entry name" value="RNase_H-like"/>
</dbReference>
<dbReference type="Gene3D" id="3.30.420.10">
    <property type="entry name" value="Ribonuclease H-like superfamily/Ribonuclease H"/>
    <property type="match status" value="1"/>
</dbReference>
<proteinExistence type="predicted"/>
<name>A0AAV1B1H5_VICFA</name>
<dbReference type="Proteomes" id="UP001157006">
    <property type="component" value="Chromosome 6"/>
</dbReference>
<organism evidence="2 3">
    <name type="scientific">Vicia faba</name>
    <name type="common">Broad bean</name>
    <name type="synonym">Faba vulgaris</name>
    <dbReference type="NCBI Taxonomy" id="3906"/>
    <lineage>
        <taxon>Eukaryota</taxon>
        <taxon>Viridiplantae</taxon>
        <taxon>Streptophyta</taxon>
        <taxon>Embryophyta</taxon>
        <taxon>Tracheophyta</taxon>
        <taxon>Spermatophyta</taxon>
        <taxon>Magnoliopsida</taxon>
        <taxon>eudicotyledons</taxon>
        <taxon>Gunneridae</taxon>
        <taxon>Pentapetalae</taxon>
        <taxon>rosids</taxon>
        <taxon>fabids</taxon>
        <taxon>Fabales</taxon>
        <taxon>Fabaceae</taxon>
        <taxon>Papilionoideae</taxon>
        <taxon>50 kb inversion clade</taxon>
        <taxon>NPAAA clade</taxon>
        <taxon>Hologalegina</taxon>
        <taxon>IRL clade</taxon>
        <taxon>Fabeae</taxon>
        <taxon>Vicia</taxon>
    </lineage>
</organism>